<dbReference type="InterPro" id="IPR052028">
    <property type="entry name" value="HipA_Ser/Thr_kinase"/>
</dbReference>
<dbReference type="PANTHER" id="PTHR37419">
    <property type="entry name" value="SERINE/THREONINE-PROTEIN KINASE TOXIN HIPA"/>
    <property type="match status" value="1"/>
</dbReference>
<comment type="caution">
    <text evidence="5">The sequence shown here is derived from an EMBL/GenBank/DDBJ whole genome shotgun (WGS) entry which is preliminary data.</text>
</comment>
<evidence type="ECO:0000259" key="4">
    <source>
        <dbReference type="Pfam" id="PF07804"/>
    </source>
</evidence>
<name>A0ABP4NPJ7_9MICO</name>
<evidence type="ECO:0000256" key="3">
    <source>
        <dbReference type="ARBA" id="ARBA00022777"/>
    </source>
</evidence>
<keyword evidence="6" id="KW-1185">Reference proteome</keyword>
<dbReference type="EMBL" id="BAAALY010000021">
    <property type="protein sequence ID" value="GAA1562418.1"/>
    <property type="molecule type" value="Genomic_DNA"/>
</dbReference>
<evidence type="ECO:0000256" key="2">
    <source>
        <dbReference type="ARBA" id="ARBA00022679"/>
    </source>
</evidence>
<reference evidence="6" key="1">
    <citation type="journal article" date="2019" name="Int. J. Syst. Evol. Microbiol.">
        <title>The Global Catalogue of Microorganisms (GCM) 10K type strain sequencing project: providing services to taxonomists for standard genome sequencing and annotation.</title>
        <authorList>
            <consortium name="The Broad Institute Genomics Platform"/>
            <consortium name="The Broad Institute Genome Sequencing Center for Infectious Disease"/>
            <person name="Wu L."/>
            <person name="Ma J."/>
        </authorList>
    </citation>
    <scope>NUCLEOTIDE SEQUENCE [LARGE SCALE GENOMIC DNA]</scope>
    <source>
        <strain evidence="6">JCM 13319</strain>
    </source>
</reference>
<keyword evidence="2" id="KW-0808">Transferase</keyword>
<dbReference type="Pfam" id="PF07804">
    <property type="entry name" value="HipA_C"/>
    <property type="match status" value="1"/>
</dbReference>
<dbReference type="InterPro" id="IPR012893">
    <property type="entry name" value="HipA-like_C"/>
</dbReference>
<feature type="domain" description="HipA-like C-terminal" evidence="4">
    <location>
        <begin position="36"/>
        <end position="242"/>
    </location>
</feature>
<evidence type="ECO:0000313" key="6">
    <source>
        <dbReference type="Proteomes" id="UP001501791"/>
    </source>
</evidence>
<protein>
    <recommendedName>
        <fullName evidence="4">HipA-like C-terminal domain-containing protein</fullName>
    </recommendedName>
</protein>
<dbReference type="Proteomes" id="UP001501791">
    <property type="component" value="Unassembled WGS sequence"/>
</dbReference>
<evidence type="ECO:0000256" key="1">
    <source>
        <dbReference type="ARBA" id="ARBA00010164"/>
    </source>
</evidence>
<evidence type="ECO:0000313" key="5">
    <source>
        <dbReference type="EMBL" id="GAA1562418.1"/>
    </source>
</evidence>
<dbReference type="PANTHER" id="PTHR37419:SF8">
    <property type="entry name" value="TOXIN YJJJ"/>
    <property type="match status" value="1"/>
</dbReference>
<comment type="similarity">
    <text evidence="1">Belongs to the HipA Ser/Thr kinase family.</text>
</comment>
<organism evidence="5 6">
    <name type="scientific">Brevibacterium picturae</name>
    <dbReference type="NCBI Taxonomy" id="260553"/>
    <lineage>
        <taxon>Bacteria</taxon>
        <taxon>Bacillati</taxon>
        <taxon>Actinomycetota</taxon>
        <taxon>Actinomycetes</taxon>
        <taxon>Micrococcales</taxon>
        <taxon>Brevibacteriaceae</taxon>
        <taxon>Brevibacterium</taxon>
    </lineage>
</organism>
<sequence>MPKMLSLSELQRAADDVAEGSDVAIKRLLEAGTGWLGGARPKASVSGDGGSLMIAKFSRSTDERNVIGWEALALELAKRAKISLPRTHLLSVEGRPVLVLYRFDRLIGHRVGYISAMTASGLRDGEPADYLDIVEAVEDVSRQWRIDCAALFRRVAFSVAIHNTDDHLRNHGFLRAEAGWELSPAFDINPEPDLAVRRQTAINGVTDADYEAEALLDLAPLCHLSVAAARDILGEIVEAVVHWRDLVFAMSIASAEKESVGSVIDIQLGRIRDVFRRPL</sequence>
<gene>
    <name evidence="5" type="ORF">GCM10009691_40130</name>
</gene>
<accession>A0ABP4NPJ7</accession>
<proteinExistence type="inferred from homology"/>
<keyword evidence="3" id="KW-0418">Kinase</keyword>